<dbReference type="PIRSF" id="PIRSF039099">
    <property type="entry name" value="APP-BP1"/>
    <property type="match status" value="1"/>
</dbReference>
<evidence type="ECO:0000256" key="5">
    <source>
        <dbReference type="PIRNR" id="PIRNR039099"/>
    </source>
</evidence>
<dbReference type="GO" id="GO:0019781">
    <property type="term" value="F:NEDD8 activating enzyme activity"/>
    <property type="evidence" value="ECO:0007669"/>
    <property type="project" value="UniProtKB-UniRule"/>
</dbReference>
<comment type="similarity">
    <text evidence="2 5">Belongs to the ubiquitin-activating E1 family. ULA1 subfamily.</text>
</comment>
<dbReference type="PANTHER" id="PTHR10953">
    <property type="entry name" value="UBIQUITIN-ACTIVATING ENZYME E1"/>
    <property type="match status" value="1"/>
</dbReference>
<dbReference type="EMBL" id="JAACJP010000010">
    <property type="protein sequence ID" value="KAF5381797.1"/>
    <property type="molecule type" value="Genomic_DNA"/>
</dbReference>
<evidence type="ECO:0000256" key="3">
    <source>
        <dbReference type="ARBA" id="ARBA00015407"/>
    </source>
</evidence>
<dbReference type="Gene3D" id="3.40.50.720">
    <property type="entry name" value="NAD(P)-binding Rossmann-like Domain"/>
    <property type="match status" value="1"/>
</dbReference>
<accession>A0A8H5HEJ1</accession>
<dbReference type="InterPro" id="IPR035985">
    <property type="entry name" value="Ubiquitin-activating_enz"/>
</dbReference>
<feature type="domain" description="THIF-type NAD/FAD binding fold" evidence="6">
    <location>
        <begin position="45"/>
        <end position="160"/>
    </location>
</feature>
<dbReference type="UniPathway" id="UPA00885"/>
<dbReference type="GO" id="GO:0005737">
    <property type="term" value="C:cytoplasm"/>
    <property type="evidence" value="ECO:0007669"/>
    <property type="project" value="TreeGrafter"/>
</dbReference>
<protein>
    <recommendedName>
        <fullName evidence="3 5">NEDD8-activating enzyme E1 regulatory subunit</fullName>
    </recommendedName>
</protein>
<evidence type="ECO:0000313" key="8">
    <source>
        <dbReference type="Proteomes" id="UP000565441"/>
    </source>
</evidence>
<comment type="function">
    <text evidence="5">Regulatory subunit of the dimeric UBA3-ULA1 E1 enzyme.</text>
</comment>
<sequence>MVVPNDDDEVKDTANIQVMAEAQDIQTATTSIVTNAQPDSKTRRYDRQLRLWAATGQSALENAHILVISGSATSTSILKNLVLPGIGKFTILDHEKVTPEDAGNNFFLEGPSSIGKLRAEEAVRLLGELNESVTGTADTSDVEELLEKNPSYFTSFTIVIAHNLEPKLLDKLSTLLWSDDSLPPLVAIRSAGFLAEFLVQFHEHTVIESHSETAPSLRIDKAFPALLDYSLSLDFASMDPTDHTHIPYVIILVRALEDWKKYHDGKPPLTYPEKKAFKAGILAMKVKYDEENFDEAESQAYRCWTETSVPSEIAALFQDPQLASLSPTSPPFFHLLSTLQKFTLEPPHTLPLTSTLPDMKASTNHYIHLQKLYKARAEEEKAKFKSLLTIPIDDSVVDSFVKNSHALKVLRGSKWGALDADHTLLANAIASSPKQTAIHMSLSALSALNVKQPTTAPTVEALTAEAQALLPPGTTLPDEFSDAVGEIARAPTADLPNTAALLGGLVAQEVIKVITKQYVPINSYCTVDLVDTWTGVI</sequence>
<dbReference type="AlphaFoldDB" id="A0A8H5HEJ1"/>
<dbReference type="GO" id="GO:0045116">
    <property type="term" value="P:protein neddylation"/>
    <property type="evidence" value="ECO:0007669"/>
    <property type="project" value="UniProtKB-UniRule"/>
</dbReference>
<keyword evidence="8" id="KW-1185">Reference proteome</keyword>
<dbReference type="PANTHER" id="PTHR10953:SF29">
    <property type="entry name" value="NEDD8-ACTIVATING ENZYME E1 REGULATORY SUBUNIT"/>
    <property type="match status" value="1"/>
</dbReference>
<comment type="pathway">
    <text evidence="1 5">Protein modification; protein neddylation.</text>
</comment>
<evidence type="ECO:0000256" key="2">
    <source>
        <dbReference type="ARBA" id="ARBA00006868"/>
    </source>
</evidence>
<evidence type="ECO:0000256" key="4">
    <source>
        <dbReference type="ARBA" id="ARBA00022786"/>
    </source>
</evidence>
<evidence type="ECO:0000259" key="6">
    <source>
        <dbReference type="Pfam" id="PF00899"/>
    </source>
</evidence>
<dbReference type="Pfam" id="PF00899">
    <property type="entry name" value="ThiF"/>
    <property type="match status" value="1"/>
</dbReference>
<dbReference type="OrthoDB" id="1708823at2759"/>
<dbReference type="InterPro" id="IPR045886">
    <property type="entry name" value="ThiF/MoeB/HesA"/>
</dbReference>
<evidence type="ECO:0000313" key="7">
    <source>
        <dbReference type="EMBL" id="KAF5381797.1"/>
    </source>
</evidence>
<keyword evidence="4 5" id="KW-0833">Ubl conjugation pathway</keyword>
<comment type="caution">
    <text evidence="7">The sequence shown here is derived from an EMBL/GenBank/DDBJ whole genome shotgun (WGS) entry which is preliminary data.</text>
</comment>
<proteinExistence type="inferred from homology"/>
<dbReference type="InterPro" id="IPR030667">
    <property type="entry name" value="APP-BP1"/>
</dbReference>
<dbReference type="Proteomes" id="UP000565441">
    <property type="component" value="Unassembled WGS sequence"/>
</dbReference>
<gene>
    <name evidence="7" type="ORF">D9615_005556</name>
</gene>
<evidence type="ECO:0000256" key="1">
    <source>
        <dbReference type="ARBA" id="ARBA00005032"/>
    </source>
</evidence>
<dbReference type="InterPro" id="IPR000594">
    <property type="entry name" value="ThiF_NAD_FAD-bd"/>
</dbReference>
<name>A0A8H5HEJ1_9AGAR</name>
<dbReference type="SUPFAM" id="SSF69572">
    <property type="entry name" value="Activating enzymes of the ubiquitin-like proteins"/>
    <property type="match status" value="1"/>
</dbReference>
<reference evidence="7 8" key="1">
    <citation type="journal article" date="2020" name="ISME J.">
        <title>Uncovering the hidden diversity of litter-decomposition mechanisms in mushroom-forming fungi.</title>
        <authorList>
            <person name="Floudas D."/>
            <person name="Bentzer J."/>
            <person name="Ahren D."/>
            <person name="Johansson T."/>
            <person name="Persson P."/>
            <person name="Tunlid A."/>
        </authorList>
    </citation>
    <scope>NUCLEOTIDE SEQUENCE [LARGE SCALE GENOMIC DNA]</scope>
    <source>
        <strain evidence="7 8">CBS 661.87</strain>
    </source>
</reference>
<organism evidence="7 8">
    <name type="scientific">Tricholomella constricta</name>
    <dbReference type="NCBI Taxonomy" id="117010"/>
    <lineage>
        <taxon>Eukaryota</taxon>
        <taxon>Fungi</taxon>
        <taxon>Dikarya</taxon>
        <taxon>Basidiomycota</taxon>
        <taxon>Agaricomycotina</taxon>
        <taxon>Agaricomycetes</taxon>
        <taxon>Agaricomycetidae</taxon>
        <taxon>Agaricales</taxon>
        <taxon>Tricholomatineae</taxon>
        <taxon>Lyophyllaceae</taxon>
        <taxon>Tricholomella</taxon>
    </lineage>
</organism>
<dbReference type="FunFam" id="3.40.50.720:FF:000475">
    <property type="entry name" value="NEDD8-activating enzyme E1 regulatory subunit"/>
    <property type="match status" value="1"/>
</dbReference>